<proteinExistence type="predicted"/>
<dbReference type="EMBL" id="JASCZI010060666">
    <property type="protein sequence ID" value="MED6135119.1"/>
    <property type="molecule type" value="Genomic_DNA"/>
</dbReference>
<comment type="caution">
    <text evidence="1">The sequence shown here is derived from an EMBL/GenBank/DDBJ whole genome shotgun (WGS) entry which is preliminary data.</text>
</comment>
<dbReference type="Proteomes" id="UP001341840">
    <property type="component" value="Unassembled WGS sequence"/>
</dbReference>
<name>A0ABU6SG62_9FABA</name>
<reference evidence="1 2" key="1">
    <citation type="journal article" date="2023" name="Plants (Basel)">
        <title>Bridging the Gap: Combining Genomics and Transcriptomics Approaches to Understand Stylosanthes scabra, an Orphan Legume from the Brazilian Caatinga.</title>
        <authorList>
            <person name="Ferreira-Neto J.R.C."/>
            <person name="da Silva M.D."/>
            <person name="Binneck E."/>
            <person name="de Melo N.F."/>
            <person name="da Silva R.H."/>
            <person name="de Melo A.L.T.M."/>
            <person name="Pandolfi V."/>
            <person name="Bustamante F.O."/>
            <person name="Brasileiro-Vidal A.C."/>
            <person name="Benko-Iseppon A.M."/>
        </authorList>
    </citation>
    <scope>NUCLEOTIDE SEQUENCE [LARGE SCALE GENOMIC DNA]</scope>
    <source>
        <tissue evidence="1">Leaves</tissue>
    </source>
</reference>
<evidence type="ECO:0000313" key="2">
    <source>
        <dbReference type="Proteomes" id="UP001341840"/>
    </source>
</evidence>
<organism evidence="1 2">
    <name type="scientific">Stylosanthes scabra</name>
    <dbReference type="NCBI Taxonomy" id="79078"/>
    <lineage>
        <taxon>Eukaryota</taxon>
        <taxon>Viridiplantae</taxon>
        <taxon>Streptophyta</taxon>
        <taxon>Embryophyta</taxon>
        <taxon>Tracheophyta</taxon>
        <taxon>Spermatophyta</taxon>
        <taxon>Magnoliopsida</taxon>
        <taxon>eudicotyledons</taxon>
        <taxon>Gunneridae</taxon>
        <taxon>Pentapetalae</taxon>
        <taxon>rosids</taxon>
        <taxon>fabids</taxon>
        <taxon>Fabales</taxon>
        <taxon>Fabaceae</taxon>
        <taxon>Papilionoideae</taxon>
        <taxon>50 kb inversion clade</taxon>
        <taxon>dalbergioids sensu lato</taxon>
        <taxon>Dalbergieae</taxon>
        <taxon>Pterocarpus clade</taxon>
        <taxon>Stylosanthes</taxon>
    </lineage>
</organism>
<gene>
    <name evidence="1" type="ORF">PIB30_043240</name>
</gene>
<evidence type="ECO:0000313" key="1">
    <source>
        <dbReference type="EMBL" id="MED6135119.1"/>
    </source>
</evidence>
<protein>
    <recommendedName>
        <fullName evidence="3">RNase H type-1 domain-containing protein</fullName>
    </recommendedName>
</protein>
<evidence type="ECO:0008006" key="3">
    <source>
        <dbReference type="Google" id="ProtNLM"/>
    </source>
</evidence>
<accession>A0ABU6SG62</accession>
<sequence length="287" mass="31642">MKLIRALVSTSKTLLESPPSLSGTSETGKFSLPFLKTPQIPNAVSIIDDTETVISFRAAYSKCIPGRGFGNDTRREAPPQVRNNEAGCGGLIRSQGPAMLSGLEVYMAELVIVISLMQSCGESLNGLNLAWNLGMRRVQVEVDSLDELQRILFGWCLRIEPNELLGYSSALWLCVLGIKIELLSLVMCIDAEELSLYIINEIPYLLPFGLVASRIFSEHIPSGSQFHNSLLRDIDEYRKRPGSSVFIISRGPNASADFLAKFSLTQTREYGFLFIDVPPQDCSDSLS</sequence>
<keyword evidence="2" id="KW-1185">Reference proteome</keyword>